<name>A0ABM7YJF9_9BURK</name>
<sequence>MKRCFVIQGYGQKTDYSNGRVLDLDASYAVIKEAVEDAGLECIRCDEIAHSGVIDVPMYQQLLEADLVIADLSTYNINAAFELGVRYALRPHCTLIVAESQFRNPFDTSHTVMLSYEHLGKDVGAQEARRFRRALKGQIEALRAAQRIDSPVYTYLPQLQPPAAVQASTPRSAPALEAGGAGGAVAMLTTGATAAVPEPAGRDLSLKQLLETAQQLVDQRLYAPAASLLEELRRQRPHDSDITQRLALAIYKSEQPDAQTALHAARELLRELNPASTNDPQTLGLWGAIHKRLWEHRAHAPYLDASIEGYERGFYLKQDHYNGINLAFMLDVRGELAASSGDMANAITDHTLAARVRREVLRWCADQAERLREVDPMDRYWVLASLWEASLGLGDEPGRLKWEAQLTTITVPEAMRTTRERQATQLRDLLASARMRGMPIGAAPNRAADDAVIAPVAPPAIPRERQDSALPASPGG</sequence>
<dbReference type="Pfam" id="PF20308">
    <property type="entry name" value="TPR-S"/>
    <property type="match status" value="1"/>
</dbReference>
<evidence type="ECO:0008006" key="4">
    <source>
        <dbReference type="Google" id="ProtNLM"/>
    </source>
</evidence>
<proteinExistence type="predicted"/>
<gene>
    <name evidence="2" type="ORF">CATMQ487_14740</name>
</gene>
<dbReference type="Proteomes" id="UP001057498">
    <property type="component" value="Chromosome"/>
</dbReference>
<evidence type="ECO:0000313" key="2">
    <source>
        <dbReference type="EMBL" id="BDI04504.1"/>
    </source>
</evidence>
<dbReference type="EMBL" id="AP025730">
    <property type="protein sequence ID" value="BDI04504.1"/>
    <property type="molecule type" value="Genomic_DNA"/>
</dbReference>
<feature type="region of interest" description="Disordered" evidence="1">
    <location>
        <begin position="454"/>
        <end position="476"/>
    </location>
</feature>
<keyword evidence="3" id="KW-1185">Reference proteome</keyword>
<reference evidence="2" key="1">
    <citation type="submission" date="2022-04" db="EMBL/GenBank/DDBJ databases">
        <title>Whole genome sequence of Sphaerotilus sp. FB-5.</title>
        <authorList>
            <person name="Takeda M."/>
            <person name="Narihara S."/>
            <person name="Akimoto M."/>
            <person name="Akimoto R."/>
            <person name="Nishiyashiki S."/>
            <person name="Murakami T."/>
        </authorList>
    </citation>
    <scope>NUCLEOTIDE SEQUENCE</scope>
    <source>
        <strain evidence="2">FB-5</strain>
    </source>
</reference>
<accession>A0ABM7YJF9</accession>
<dbReference type="InterPro" id="IPR046880">
    <property type="entry name" value="TPR-S"/>
</dbReference>
<organism evidence="2 3">
    <name type="scientific">Sphaerotilus microaerophilus</name>
    <dbReference type="NCBI Taxonomy" id="2914710"/>
    <lineage>
        <taxon>Bacteria</taxon>
        <taxon>Pseudomonadati</taxon>
        <taxon>Pseudomonadota</taxon>
        <taxon>Betaproteobacteria</taxon>
        <taxon>Burkholderiales</taxon>
        <taxon>Sphaerotilaceae</taxon>
        <taxon>Sphaerotilus</taxon>
    </lineage>
</organism>
<protein>
    <recommendedName>
        <fullName evidence="4">DUF4071 domain-containing protein</fullName>
    </recommendedName>
</protein>
<dbReference type="InterPro" id="IPR011990">
    <property type="entry name" value="TPR-like_helical_dom_sf"/>
</dbReference>
<evidence type="ECO:0000313" key="3">
    <source>
        <dbReference type="Proteomes" id="UP001057498"/>
    </source>
</evidence>
<evidence type="ECO:0000256" key="1">
    <source>
        <dbReference type="SAM" id="MobiDB-lite"/>
    </source>
</evidence>
<dbReference type="RefSeq" id="WP_251972618.1">
    <property type="nucleotide sequence ID" value="NZ_AP025730.1"/>
</dbReference>
<dbReference type="Gene3D" id="1.25.40.10">
    <property type="entry name" value="Tetratricopeptide repeat domain"/>
    <property type="match status" value="1"/>
</dbReference>